<dbReference type="OrthoDB" id="119917at2759"/>
<gene>
    <name evidence="3" type="ORF">ACHHYP_20410</name>
</gene>
<proteinExistence type="predicted"/>
<dbReference type="InterPro" id="IPR006600">
    <property type="entry name" value="HTH_CenpB_DNA-bd_dom"/>
</dbReference>
<dbReference type="PROSITE" id="PS51253">
    <property type="entry name" value="HTH_CENPB"/>
    <property type="match status" value="1"/>
</dbReference>
<dbReference type="EMBL" id="JNBR01001455">
    <property type="protein sequence ID" value="OQR87253.1"/>
    <property type="molecule type" value="Genomic_DNA"/>
</dbReference>
<keyword evidence="4" id="KW-1185">Reference proteome</keyword>
<dbReference type="AlphaFoldDB" id="A0A1V9YNF6"/>
<evidence type="ECO:0000313" key="3">
    <source>
        <dbReference type="EMBL" id="OQR87253.1"/>
    </source>
</evidence>
<evidence type="ECO:0000313" key="4">
    <source>
        <dbReference type="Proteomes" id="UP000243579"/>
    </source>
</evidence>
<name>A0A1V9YNF6_ACHHY</name>
<sequence>MQRVRAQFYSDLDDDAWNSQRKQVYAWPSTANKLRVRPLGIGTTLTEDVEDELVRWAAELRKDGVPVARLLLTTKARELAHDAGLMAHQFKASHSWTTSLLKQHRLAFRARTRCVNATDADGHAAAVKFGQDVADIINTKVLHYI</sequence>
<dbReference type="SUPFAM" id="SSF46689">
    <property type="entry name" value="Homeodomain-like"/>
    <property type="match status" value="1"/>
</dbReference>
<feature type="domain" description="HTH CENPB-type" evidence="2">
    <location>
        <begin position="37"/>
        <end position="110"/>
    </location>
</feature>
<dbReference type="GO" id="GO:0003677">
    <property type="term" value="F:DNA binding"/>
    <property type="evidence" value="ECO:0007669"/>
    <property type="project" value="UniProtKB-KW"/>
</dbReference>
<comment type="caution">
    <text evidence="3">The sequence shown here is derived from an EMBL/GenBank/DDBJ whole genome shotgun (WGS) entry which is preliminary data.</text>
</comment>
<evidence type="ECO:0000256" key="1">
    <source>
        <dbReference type="ARBA" id="ARBA00023125"/>
    </source>
</evidence>
<keyword evidence="1" id="KW-0238">DNA-binding</keyword>
<accession>A0A1V9YNF6</accession>
<protein>
    <recommendedName>
        <fullName evidence="2">HTH CENPB-type domain-containing protein</fullName>
    </recommendedName>
</protein>
<dbReference type="Proteomes" id="UP000243579">
    <property type="component" value="Unassembled WGS sequence"/>
</dbReference>
<dbReference type="Pfam" id="PF03221">
    <property type="entry name" value="HTH_Tnp_Tc5"/>
    <property type="match status" value="1"/>
</dbReference>
<dbReference type="InterPro" id="IPR009057">
    <property type="entry name" value="Homeodomain-like_sf"/>
</dbReference>
<evidence type="ECO:0000259" key="2">
    <source>
        <dbReference type="PROSITE" id="PS51253"/>
    </source>
</evidence>
<reference evidence="3 4" key="1">
    <citation type="journal article" date="2014" name="Genome Biol. Evol.">
        <title>The secreted proteins of Achlya hypogyna and Thraustotheca clavata identify the ancestral oomycete secretome and reveal gene acquisitions by horizontal gene transfer.</title>
        <authorList>
            <person name="Misner I."/>
            <person name="Blouin N."/>
            <person name="Leonard G."/>
            <person name="Richards T.A."/>
            <person name="Lane C.E."/>
        </authorList>
    </citation>
    <scope>NUCLEOTIDE SEQUENCE [LARGE SCALE GENOMIC DNA]</scope>
    <source>
        <strain evidence="3 4">ATCC 48635</strain>
    </source>
</reference>
<organism evidence="3 4">
    <name type="scientific">Achlya hypogyna</name>
    <name type="common">Oomycete</name>
    <name type="synonym">Protoachlya hypogyna</name>
    <dbReference type="NCBI Taxonomy" id="1202772"/>
    <lineage>
        <taxon>Eukaryota</taxon>
        <taxon>Sar</taxon>
        <taxon>Stramenopiles</taxon>
        <taxon>Oomycota</taxon>
        <taxon>Saprolegniomycetes</taxon>
        <taxon>Saprolegniales</taxon>
        <taxon>Achlyaceae</taxon>
        <taxon>Achlya</taxon>
    </lineage>
</organism>
<dbReference type="Gene3D" id="1.10.10.60">
    <property type="entry name" value="Homeodomain-like"/>
    <property type="match status" value="1"/>
</dbReference>